<reference evidence="4 5" key="1">
    <citation type="submission" date="2020-03" db="EMBL/GenBank/DDBJ databases">
        <title>Roseomonas stagni sp. nov., isolated from pond water in Japan.</title>
        <authorList>
            <person name="Furuhata K."/>
            <person name="Miyamoto H."/>
            <person name="Goto K."/>
        </authorList>
    </citation>
    <scope>NUCLEOTIDE SEQUENCE [LARGE SCALE GENOMIC DNA]</scope>
    <source>
        <strain evidence="4 5">PeD5</strain>
    </source>
</reference>
<dbReference type="GO" id="GO:0032259">
    <property type="term" value="P:methylation"/>
    <property type="evidence" value="ECO:0007669"/>
    <property type="project" value="UniProtKB-KW"/>
</dbReference>
<comment type="caution">
    <text evidence="4">The sequence shown here is derived from an EMBL/GenBank/DDBJ whole genome shotgun (WGS) entry which is preliminary data.</text>
</comment>
<evidence type="ECO:0000313" key="4">
    <source>
        <dbReference type="EMBL" id="NGM20601.1"/>
    </source>
</evidence>
<dbReference type="AlphaFoldDB" id="A0A6M1LJX4"/>
<keyword evidence="4" id="KW-0489">Methyltransferase</keyword>
<feature type="compositionally biased region" description="Low complexity" evidence="2">
    <location>
        <begin position="1"/>
        <end position="25"/>
    </location>
</feature>
<dbReference type="EMBL" id="JAAIKB010000003">
    <property type="protein sequence ID" value="NGM20601.1"/>
    <property type="molecule type" value="Genomic_DNA"/>
</dbReference>
<gene>
    <name evidence="4" type="ORF">G3576_11285</name>
</gene>
<feature type="region of interest" description="Disordered" evidence="2">
    <location>
        <begin position="1"/>
        <end position="43"/>
    </location>
</feature>
<evidence type="ECO:0000256" key="1">
    <source>
        <dbReference type="ARBA" id="ARBA00022679"/>
    </source>
</evidence>
<protein>
    <submittedName>
        <fullName evidence="4">Class I SAM-dependent methyltransferase</fullName>
    </submittedName>
</protein>
<keyword evidence="1" id="KW-0808">Transferase</keyword>
<dbReference type="PANTHER" id="PTHR43861">
    <property type="entry name" value="TRANS-ACONITATE 2-METHYLTRANSFERASE-RELATED"/>
    <property type="match status" value="1"/>
</dbReference>
<dbReference type="SUPFAM" id="SSF53335">
    <property type="entry name" value="S-adenosyl-L-methionine-dependent methyltransferases"/>
    <property type="match status" value="1"/>
</dbReference>
<evidence type="ECO:0000259" key="3">
    <source>
        <dbReference type="Pfam" id="PF13649"/>
    </source>
</evidence>
<dbReference type="Gene3D" id="3.40.50.150">
    <property type="entry name" value="Vaccinia Virus protein VP39"/>
    <property type="match status" value="1"/>
</dbReference>
<organism evidence="4 5">
    <name type="scientific">Falsiroseomonas algicola</name>
    <dbReference type="NCBI Taxonomy" id="2716930"/>
    <lineage>
        <taxon>Bacteria</taxon>
        <taxon>Pseudomonadati</taxon>
        <taxon>Pseudomonadota</taxon>
        <taxon>Alphaproteobacteria</taxon>
        <taxon>Acetobacterales</taxon>
        <taxon>Roseomonadaceae</taxon>
        <taxon>Falsiroseomonas</taxon>
    </lineage>
</organism>
<keyword evidence="5" id="KW-1185">Reference proteome</keyword>
<dbReference type="RefSeq" id="WP_164694477.1">
    <property type="nucleotide sequence ID" value="NZ_JAAIKB010000003.1"/>
</dbReference>
<dbReference type="CDD" id="cd02440">
    <property type="entry name" value="AdoMet_MTases"/>
    <property type="match status" value="1"/>
</dbReference>
<evidence type="ECO:0000256" key="2">
    <source>
        <dbReference type="SAM" id="MobiDB-lite"/>
    </source>
</evidence>
<evidence type="ECO:0000313" key="5">
    <source>
        <dbReference type="Proteomes" id="UP000475385"/>
    </source>
</evidence>
<feature type="domain" description="Methyltransferase" evidence="3">
    <location>
        <begin position="191"/>
        <end position="285"/>
    </location>
</feature>
<accession>A0A6M1LJX4</accession>
<proteinExistence type="predicted"/>
<dbReference type="Proteomes" id="UP000475385">
    <property type="component" value="Unassembled WGS sequence"/>
</dbReference>
<dbReference type="Pfam" id="PF13649">
    <property type="entry name" value="Methyltransf_25"/>
    <property type="match status" value="1"/>
</dbReference>
<sequence length="363" mass="39257">MVRPVPRPIAAAPRAAVRPQPAVPRLEPERVATPARPPRAPSGITLTEADVRACYRLLLGREPESEAVVATHLARSDSAATLLRRFTNSDEYAARRQRDASQRHAFALPALPIELAASDEALGAMLDRTARAWDEAGRQAPHWSVLNQARFRPEEIGATVDAFYATGAEDARLVEGLLLRHGVAPGSLRHVLEFGCGVGRATLALARIFPWMTGCDISAPHLALAAAEARARVVDNLGWHQAGVTAPMPGGGWDGWISRGVLQHNPPPVMAYLLRWGFAGLQPGGIAIFQVPTHQDGYGFAVGPYLASGPAKATEMHVLPQPTIFALAREAGLEVLEVREDTQLLGLDRQRWVSNLFVCRRPA</sequence>
<dbReference type="InterPro" id="IPR029063">
    <property type="entry name" value="SAM-dependent_MTases_sf"/>
</dbReference>
<dbReference type="GO" id="GO:0008168">
    <property type="term" value="F:methyltransferase activity"/>
    <property type="evidence" value="ECO:0007669"/>
    <property type="project" value="UniProtKB-KW"/>
</dbReference>
<dbReference type="InterPro" id="IPR041698">
    <property type="entry name" value="Methyltransf_25"/>
</dbReference>
<name>A0A6M1LJX4_9PROT</name>